<dbReference type="InterPro" id="IPR039294">
    <property type="entry name" value="EIF1AD"/>
</dbReference>
<dbReference type="AlphaFoldDB" id="A0A8B8K629"/>
<keyword evidence="2" id="KW-0694">RNA-binding</keyword>
<dbReference type="RefSeq" id="XP_027339215.1">
    <property type="nucleotide sequence ID" value="XM_027483414.1"/>
</dbReference>
<dbReference type="OrthoDB" id="1738325at2759"/>
<feature type="compositionally biased region" description="Acidic residues" evidence="4">
    <location>
        <begin position="155"/>
        <end position="169"/>
    </location>
</feature>
<evidence type="ECO:0000313" key="6">
    <source>
        <dbReference type="Proteomes" id="UP000694853"/>
    </source>
</evidence>
<gene>
    <name evidence="7" type="primary">LOC113852984</name>
</gene>
<dbReference type="InterPro" id="IPR006196">
    <property type="entry name" value="RNA-binding_domain_S1_IF1"/>
</dbReference>
<dbReference type="GO" id="GO:0005634">
    <property type="term" value="C:nucleus"/>
    <property type="evidence" value="ECO:0007669"/>
    <property type="project" value="TreeGrafter"/>
</dbReference>
<dbReference type="Gene3D" id="2.40.50.140">
    <property type="entry name" value="Nucleic acid-binding proteins"/>
    <property type="match status" value="1"/>
</dbReference>
<feature type="compositionally biased region" description="Acidic residues" evidence="4">
    <location>
        <begin position="128"/>
        <end position="137"/>
    </location>
</feature>
<name>A0A8B8K629_ABRPR</name>
<dbReference type="InterPro" id="IPR012340">
    <property type="entry name" value="NA-bd_OB-fold"/>
</dbReference>
<keyword evidence="6" id="KW-1185">Reference proteome</keyword>
<dbReference type="GeneID" id="113852984"/>
<dbReference type="Proteomes" id="UP000694853">
    <property type="component" value="Unplaced"/>
</dbReference>
<accession>A0A8B8K629</accession>
<evidence type="ECO:0000313" key="7">
    <source>
        <dbReference type="RefSeq" id="XP_027339215.1"/>
    </source>
</evidence>
<evidence type="ECO:0000256" key="3">
    <source>
        <dbReference type="PROSITE-ProRule" id="PRU00181"/>
    </source>
</evidence>
<dbReference type="GO" id="GO:0003723">
    <property type="term" value="F:RNA binding"/>
    <property type="evidence" value="ECO:0007669"/>
    <property type="project" value="UniProtKB-KW"/>
</dbReference>
<dbReference type="PANTHER" id="PTHR21641">
    <property type="entry name" value="TRANSLATION INITIATION FACTOR-RELATED"/>
    <property type="match status" value="1"/>
</dbReference>
<keyword evidence="3" id="KW-0396">Initiation factor</keyword>
<sequence>MRGGRKNLKRATEEKHVTLQDGQSIMQVVSLRGSNLIEVMDACGEKSLALFPAKFQKSMWIKRGSFVVVDDSGKEKALESGSKVACLVSQVLFYEQVRALKKSPDWPENFKSAMVDDSYERTTAQQENEMDASDDDGLPPLEANTNRMRPFELQADADSESSSDADDES</sequence>
<protein>
    <submittedName>
        <fullName evidence="7">Probable RNA-binding protein EIF1AD</fullName>
    </submittedName>
</protein>
<evidence type="ECO:0000256" key="4">
    <source>
        <dbReference type="SAM" id="MobiDB-lite"/>
    </source>
</evidence>
<dbReference type="Pfam" id="PF01176">
    <property type="entry name" value="eIF-1a"/>
    <property type="match status" value="1"/>
</dbReference>
<dbReference type="PROSITE" id="PS50832">
    <property type="entry name" value="S1_IF1_TYPE"/>
    <property type="match status" value="1"/>
</dbReference>
<reference evidence="7" key="2">
    <citation type="submission" date="2025-08" db="UniProtKB">
        <authorList>
            <consortium name="RefSeq"/>
        </authorList>
    </citation>
    <scope>IDENTIFICATION</scope>
    <source>
        <tissue evidence="7">Young leaves</tissue>
    </source>
</reference>
<evidence type="ECO:0000256" key="1">
    <source>
        <dbReference type="ARBA" id="ARBA00007340"/>
    </source>
</evidence>
<feature type="region of interest" description="Disordered" evidence="4">
    <location>
        <begin position="106"/>
        <end position="169"/>
    </location>
</feature>
<dbReference type="SMART" id="SM00652">
    <property type="entry name" value="eIF1a"/>
    <property type="match status" value="1"/>
</dbReference>
<dbReference type="PANTHER" id="PTHR21641:SF0">
    <property type="entry name" value="RNA-BINDING PROTEIN EIF1AD-RELATED"/>
    <property type="match status" value="1"/>
</dbReference>
<proteinExistence type="inferred from homology"/>
<evidence type="ECO:0000256" key="2">
    <source>
        <dbReference type="ARBA" id="ARBA00022884"/>
    </source>
</evidence>
<dbReference type="InterPro" id="IPR001253">
    <property type="entry name" value="TIF_eIF-1A"/>
</dbReference>
<feature type="domain" description="S1-like" evidence="5">
    <location>
        <begin position="8"/>
        <end position="70"/>
    </location>
</feature>
<organism evidence="6 7">
    <name type="scientific">Abrus precatorius</name>
    <name type="common">Indian licorice</name>
    <name type="synonym">Glycine abrus</name>
    <dbReference type="NCBI Taxonomy" id="3816"/>
    <lineage>
        <taxon>Eukaryota</taxon>
        <taxon>Viridiplantae</taxon>
        <taxon>Streptophyta</taxon>
        <taxon>Embryophyta</taxon>
        <taxon>Tracheophyta</taxon>
        <taxon>Spermatophyta</taxon>
        <taxon>Magnoliopsida</taxon>
        <taxon>eudicotyledons</taxon>
        <taxon>Gunneridae</taxon>
        <taxon>Pentapetalae</taxon>
        <taxon>rosids</taxon>
        <taxon>fabids</taxon>
        <taxon>Fabales</taxon>
        <taxon>Fabaceae</taxon>
        <taxon>Papilionoideae</taxon>
        <taxon>50 kb inversion clade</taxon>
        <taxon>NPAAA clade</taxon>
        <taxon>indigoferoid/millettioid clade</taxon>
        <taxon>Abreae</taxon>
        <taxon>Abrus</taxon>
    </lineage>
</organism>
<comment type="similarity">
    <text evidence="1">Belongs to the EIF1AD family.</text>
</comment>
<keyword evidence="3" id="KW-0648">Protein biosynthesis</keyword>
<reference evidence="6" key="1">
    <citation type="journal article" date="2019" name="Toxins">
        <title>Detection of Abrin-Like and Prepropulchellin-Like Toxin Genes and Transcripts Using Whole Genome Sequencing and Full-Length Transcript Sequencing of Abrus precatorius.</title>
        <authorList>
            <person name="Hovde B.T."/>
            <person name="Daligault H.E."/>
            <person name="Hanschen E.R."/>
            <person name="Kunde Y.A."/>
            <person name="Johnson M.B."/>
            <person name="Starkenburg S.R."/>
            <person name="Johnson S.L."/>
        </authorList>
    </citation>
    <scope>NUCLEOTIDE SEQUENCE [LARGE SCALE GENOMIC DNA]</scope>
</reference>
<dbReference type="SUPFAM" id="SSF50249">
    <property type="entry name" value="Nucleic acid-binding proteins"/>
    <property type="match status" value="1"/>
</dbReference>
<dbReference type="GO" id="GO:0003743">
    <property type="term" value="F:translation initiation factor activity"/>
    <property type="evidence" value="ECO:0007669"/>
    <property type="project" value="UniProtKB-UniRule"/>
</dbReference>
<evidence type="ECO:0000259" key="5">
    <source>
        <dbReference type="PROSITE" id="PS50832"/>
    </source>
</evidence>
<dbReference type="KEGG" id="aprc:113852984"/>